<keyword evidence="3" id="KW-0472">Membrane</keyword>
<gene>
    <name evidence="4" type="ORF">EZJ58_5035</name>
</gene>
<protein>
    <recommendedName>
        <fullName evidence="6">Membrane protein, TIGR04086 family</fullName>
    </recommendedName>
</protein>
<reference evidence="4 5" key="1">
    <citation type="submission" date="2019-02" db="EMBL/GenBank/DDBJ databases">
        <title>Investigation of anaerobic lignin degradation for improved lignocellulosic biofuels.</title>
        <authorList>
            <person name="Deangelis K."/>
        </authorList>
    </citation>
    <scope>NUCLEOTIDE SEQUENCE [LARGE SCALE GENOMIC DNA]</scope>
    <source>
        <strain evidence="4 5">159R</strain>
    </source>
</reference>
<keyword evidence="3" id="KW-1133">Transmembrane helix</keyword>
<feature type="transmembrane region" description="Helical" evidence="3">
    <location>
        <begin position="137"/>
        <end position="159"/>
    </location>
</feature>
<dbReference type="InterPro" id="IPR036259">
    <property type="entry name" value="MFS_trans_sf"/>
</dbReference>
<feature type="transmembrane region" description="Helical" evidence="3">
    <location>
        <begin position="105"/>
        <end position="125"/>
    </location>
</feature>
<keyword evidence="1" id="KW-0175">Coiled coil</keyword>
<feature type="coiled-coil region" evidence="1">
    <location>
        <begin position="287"/>
        <end position="332"/>
    </location>
</feature>
<evidence type="ECO:0000313" key="4">
    <source>
        <dbReference type="EMBL" id="TCL06745.1"/>
    </source>
</evidence>
<comment type="caution">
    <text evidence="4">The sequence shown here is derived from an EMBL/GenBank/DDBJ whole genome shotgun (WGS) entry which is preliminary data.</text>
</comment>
<evidence type="ECO:0000313" key="5">
    <source>
        <dbReference type="Proteomes" id="UP000294555"/>
    </source>
</evidence>
<evidence type="ECO:0000256" key="3">
    <source>
        <dbReference type="SAM" id="Phobius"/>
    </source>
</evidence>
<name>A0A4R1NGC9_9GAMM</name>
<dbReference type="AlphaFoldDB" id="A0A4R1NGC9"/>
<dbReference type="SUPFAM" id="SSF103473">
    <property type="entry name" value="MFS general substrate transporter"/>
    <property type="match status" value="1"/>
</dbReference>
<feature type="region of interest" description="Disordered" evidence="2">
    <location>
        <begin position="227"/>
        <end position="246"/>
    </location>
</feature>
<feature type="compositionally biased region" description="Low complexity" evidence="2">
    <location>
        <begin position="227"/>
        <end position="238"/>
    </location>
</feature>
<evidence type="ECO:0000256" key="1">
    <source>
        <dbReference type="SAM" id="Coils"/>
    </source>
</evidence>
<sequence length="370" mass="39555">MLSLAMSRSNLPSRNCDPTITSLAINGDFNMIENSTTAPGHYNDTLVEPVNGVPLKRISWSAVFAGVIISMVVYLLLAILGTAVGASTIDPLKEQNPLEGLGTGAAIWTGASMLIAIAAGAYFSGRLAQREGALHGLLMFGVNTLICAWFLIVVVNSAMSGAMSVVGSGLQIVGKGISAAAPPVTQMVKDKLGENNINLDSLQNEIETTLRQTGKSELQPENLQNKAQGEANNAQNQASDTANHPQTADTDVANFIQGLIQRNQDTFQAADRDALKNIIKARTGKSDQEADQTVDQIEKSYQQARAQYEQLKQQAEQKAREASDKAAAATAKASWFTFFMLLVEAVLAGVMGMVGRRTQPRPVVAQQRPL</sequence>
<evidence type="ECO:0000256" key="2">
    <source>
        <dbReference type="SAM" id="MobiDB-lite"/>
    </source>
</evidence>
<keyword evidence="5" id="KW-1185">Reference proteome</keyword>
<feature type="transmembrane region" description="Helical" evidence="3">
    <location>
        <begin position="333"/>
        <end position="354"/>
    </location>
</feature>
<proteinExistence type="predicted"/>
<organism evidence="4 5">
    <name type="scientific">Sodalis ligni</name>
    <dbReference type="NCBI Taxonomy" id="2697027"/>
    <lineage>
        <taxon>Bacteria</taxon>
        <taxon>Pseudomonadati</taxon>
        <taxon>Pseudomonadota</taxon>
        <taxon>Gammaproteobacteria</taxon>
        <taxon>Enterobacterales</taxon>
        <taxon>Bruguierivoracaceae</taxon>
        <taxon>Sodalis</taxon>
    </lineage>
</organism>
<dbReference type="EMBL" id="SJOI01000001">
    <property type="protein sequence ID" value="TCL06745.1"/>
    <property type="molecule type" value="Genomic_DNA"/>
</dbReference>
<dbReference type="Proteomes" id="UP000294555">
    <property type="component" value="Unassembled WGS sequence"/>
</dbReference>
<evidence type="ECO:0008006" key="6">
    <source>
        <dbReference type="Google" id="ProtNLM"/>
    </source>
</evidence>
<keyword evidence="3" id="KW-0812">Transmembrane</keyword>
<accession>A0A4R1NGC9</accession>
<feature type="transmembrane region" description="Helical" evidence="3">
    <location>
        <begin position="62"/>
        <end position="85"/>
    </location>
</feature>